<organism evidence="2 3">
    <name type="scientific">Pedobacter alpinus</name>
    <dbReference type="NCBI Taxonomy" id="1590643"/>
    <lineage>
        <taxon>Bacteria</taxon>
        <taxon>Pseudomonadati</taxon>
        <taxon>Bacteroidota</taxon>
        <taxon>Sphingobacteriia</taxon>
        <taxon>Sphingobacteriales</taxon>
        <taxon>Sphingobacteriaceae</taxon>
        <taxon>Pedobacter</taxon>
    </lineage>
</organism>
<dbReference type="Proteomes" id="UP001597546">
    <property type="component" value="Unassembled WGS sequence"/>
</dbReference>
<dbReference type="InterPro" id="IPR046265">
    <property type="entry name" value="DUF6298"/>
</dbReference>
<keyword evidence="3" id="KW-1185">Reference proteome</keyword>
<accession>A0ABW5TQ27</accession>
<evidence type="ECO:0000313" key="3">
    <source>
        <dbReference type="Proteomes" id="UP001597546"/>
    </source>
</evidence>
<dbReference type="Pfam" id="PF19815">
    <property type="entry name" value="DUF6298"/>
    <property type="match status" value="1"/>
</dbReference>
<comment type="caution">
    <text evidence="2">The sequence shown here is derived from an EMBL/GenBank/DDBJ whole genome shotgun (WGS) entry which is preliminary data.</text>
</comment>
<feature type="domain" description="DUF6298" evidence="1">
    <location>
        <begin position="477"/>
        <end position="958"/>
    </location>
</feature>
<proteinExistence type="predicted"/>
<dbReference type="InterPro" id="IPR012334">
    <property type="entry name" value="Pectin_lyas_fold"/>
</dbReference>
<dbReference type="EMBL" id="JBHULV010000003">
    <property type="protein sequence ID" value="MFD2730206.1"/>
    <property type="molecule type" value="Genomic_DNA"/>
</dbReference>
<protein>
    <submittedName>
        <fullName evidence="2">DUF6298 domain-containing protein</fullName>
    </submittedName>
</protein>
<evidence type="ECO:0000259" key="1">
    <source>
        <dbReference type="Pfam" id="PF19815"/>
    </source>
</evidence>
<sequence length="1036" mass="116748">MIVFSKKIKINVWILGCLLCVQQQAFSQKKKIEVFKPLTFEKNGELNFIPDFQGNRIPDFSYAGYQAGNEEIPNVPVKITVASKTEDATKRIQNAIDYVARLPLAKNGFRGTVLLGKGDFEVLGQLKIQTSGIVIRGSGVNETTITGAGLDRETLIRVYGINDLKLAHKTEITDAYVPVNAMSFHLANANNFKVGDRIMLTRPSTAAWLDTTKTWSFGGDLSSLGWKPGEEDVVWDRTITANNGNEITIDAPITTALDQKFGGGYIEKYQWNGRIENVGVENLSLISTYDESNPKDENHRWMAITIENTENAWVRQTNFKHFAGSAVNVLATGKCITVEDCKSLAPISEIGGQRRYTFQTNGQQTLFQRLYSEYGYHDFAVGYLAPGPNAFVQCKAYLPFSYSGAIDTWASGVLFDVINIDGNALNYQNIGQDARGAGWTAANSVFWQCSASRIYNFKPPTAQNWAFGTWSEFQGDGFWDFSNEHITPRSLYYAQLAERLKKDVSKRAQLQEKISEATSSPTVEQARQMTLAAAYPIPQLEDFIDSASVRNLIPVIAKNITYEEPFYGQRFPPKYLTIENGWLVKDNQVLVGGRLSVPWWTGGIQGDDITKARPALTRYVPGRIGHGLTDDLEQLTDSMLKKSDLIVEQNYGLWYDRRRDDHERIRRMSGEVWAPFYELPFARSGQGTAWDGLSKYDLTKYNPWYWGRLKQFANLADEKGLVLIHQNYFQHNIIEAGAHYADFPWRTANNINSTGFLEPVPYAGDKRLFLADQFYDETHPQRAPLHKAYIRQCLNNFVGNSSVIQFISEEYTGPLNFAKFWLQTIKDWEQETGNKAFIGLSTTKDVQDAILQDPNLSSTINVIDIRYWHYQADGSAYAPLGGQNLAPRQQARQFKPKKTSFEQVYRAVKEYREKYPDKAVMYSGDNYPSYSWAAFMAGGSFTNVKVEDNEFLKSASSMLPISVKNQDYVLANKRGEYIIYADADVSTADLNLPKSAIITWINPGSGKIISAQKLTKQTQSIKKSGNGTAVLWIHQN</sequence>
<dbReference type="InterPro" id="IPR011050">
    <property type="entry name" value="Pectin_lyase_fold/virulence"/>
</dbReference>
<dbReference type="RefSeq" id="WP_379041228.1">
    <property type="nucleotide sequence ID" value="NZ_JBHSKW010000008.1"/>
</dbReference>
<name>A0ABW5TQ27_9SPHI</name>
<dbReference type="SUPFAM" id="SSF51126">
    <property type="entry name" value="Pectin lyase-like"/>
    <property type="match status" value="1"/>
</dbReference>
<evidence type="ECO:0000313" key="2">
    <source>
        <dbReference type="EMBL" id="MFD2730206.1"/>
    </source>
</evidence>
<reference evidence="3" key="1">
    <citation type="journal article" date="2019" name="Int. J. Syst. Evol. Microbiol.">
        <title>The Global Catalogue of Microorganisms (GCM) 10K type strain sequencing project: providing services to taxonomists for standard genome sequencing and annotation.</title>
        <authorList>
            <consortium name="The Broad Institute Genomics Platform"/>
            <consortium name="The Broad Institute Genome Sequencing Center for Infectious Disease"/>
            <person name="Wu L."/>
            <person name="Ma J."/>
        </authorList>
    </citation>
    <scope>NUCLEOTIDE SEQUENCE [LARGE SCALE GENOMIC DNA]</scope>
    <source>
        <strain evidence="3">KCTC 42456</strain>
    </source>
</reference>
<gene>
    <name evidence="2" type="ORF">ACFSSE_00660</name>
</gene>
<dbReference type="Gene3D" id="2.160.20.10">
    <property type="entry name" value="Single-stranded right-handed beta-helix, Pectin lyase-like"/>
    <property type="match status" value="1"/>
</dbReference>